<dbReference type="PROSITE" id="PS51152">
    <property type="entry name" value="NFYA_HAP2_2"/>
    <property type="match status" value="1"/>
</dbReference>
<dbReference type="STRING" id="157652.A0A371ECP6"/>
<evidence type="ECO:0000256" key="4">
    <source>
        <dbReference type="ARBA" id="ARBA00023159"/>
    </source>
</evidence>
<keyword evidence="3 8" id="KW-0238">DNA-binding</keyword>
<name>A0A371ECP6_MUCPR</name>
<keyword evidence="5 8" id="KW-0804">Transcription</keyword>
<evidence type="ECO:0000256" key="7">
    <source>
        <dbReference type="ARBA" id="ARBA00025911"/>
    </source>
</evidence>
<comment type="subcellular location">
    <subcellularLocation>
        <location evidence="1 8">Nucleus</location>
    </subcellularLocation>
</comment>
<keyword evidence="2 8" id="KW-0805">Transcription regulation</keyword>
<evidence type="ECO:0000256" key="3">
    <source>
        <dbReference type="ARBA" id="ARBA00023125"/>
    </source>
</evidence>
<proteinExistence type="inferred from homology"/>
<organism evidence="9 10">
    <name type="scientific">Mucuna pruriens</name>
    <name type="common">Velvet bean</name>
    <name type="synonym">Dolichos pruriens</name>
    <dbReference type="NCBI Taxonomy" id="157652"/>
    <lineage>
        <taxon>Eukaryota</taxon>
        <taxon>Viridiplantae</taxon>
        <taxon>Streptophyta</taxon>
        <taxon>Embryophyta</taxon>
        <taxon>Tracheophyta</taxon>
        <taxon>Spermatophyta</taxon>
        <taxon>Magnoliopsida</taxon>
        <taxon>eudicotyledons</taxon>
        <taxon>Gunneridae</taxon>
        <taxon>Pentapetalae</taxon>
        <taxon>rosids</taxon>
        <taxon>fabids</taxon>
        <taxon>Fabales</taxon>
        <taxon>Fabaceae</taxon>
        <taxon>Papilionoideae</taxon>
        <taxon>50 kb inversion clade</taxon>
        <taxon>NPAAA clade</taxon>
        <taxon>indigoferoid/millettioid clade</taxon>
        <taxon>Phaseoleae</taxon>
        <taxon>Mucuna</taxon>
    </lineage>
</organism>
<dbReference type="SMART" id="SM00521">
    <property type="entry name" value="CBF"/>
    <property type="match status" value="1"/>
</dbReference>
<comment type="similarity">
    <text evidence="8">Belongs to the NFYA/HAP2 subunit family.</text>
</comment>
<protein>
    <recommendedName>
        <fullName evidence="8">Nuclear transcription factor Y subunit</fullName>
    </recommendedName>
</protein>
<evidence type="ECO:0000256" key="6">
    <source>
        <dbReference type="ARBA" id="ARBA00023242"/>
    </source>
</evidence>
<evidence type="ECO:0000313" key="10">
    <source>
        <dbReference type="Proteomes" id="UP000257109"/>
    </source>
</evidence>
<gene>
    <name evidence="9" type="primary">NFYA3</name>
    <name evidence="9" type="ORF">CR513_57741</name>
</gene>
<reference evidence="9" key="1">
    <citation type="submission" date="2018-05" db="EMBL/GenBank/DDBJ databases">
        <title>Draft genome of Mucuna pruriens seed.</title>
        <authorList>
            <person name="Nnadi N.E."/>
            <person name="Vos R."/>
            <person name="Hasami M.H."/>
            <person name="Devisetty U.K."/>
            <person name="Aguiy J.C."/>
        </authorList>
    </citation>
    <scope>NUCLEOTIDE SEQUENCE [LARGE SCALE GENOMIC DNA]</scope>
    <source>
        <strain evidence="9">JCA_2017</strain>
    </source>
</reference>
<keyword evidence="4" id="KW-0010">Activator</keyword>
<dbReference type="PROSITE" id="PS00686">
    <property type="entry name" value="NFYA_HAP2_1"/>
    <property type="match status" value="1"/>
</dbReference>
<dbReference type="GO" id="GO:0003700">
    <property type="term" value="F:DNA-binding transcription factor activity"/>
    <property type="evidence" value="ECO:0007669"/>
    <property type="project" value="UniProtKB-UniRule"/>
</dbReference>
<evidence type="ECO:0000313" key="9">
    <source>
        <dbReference type="EMBL" id="RDX63786.1"/>
    </source>
</evidence>
<comment type="caution">
    <text evidence="9">The sequence shown here is derived from an EMBL/GenBank/DDBJ whole genome shotgun (WGS) entry which is preliminary data.</text>
</comment>
<dbReference type="InterPro" id="IPR001289">
    <property type="entry name" value="NFYA"/>
</dbReference>
<dbReference type="Gene3D" id="6.10.250.2430">
    <property type="match status" value="1"/>
</dbReference>
<dbReference type="InterPro" id="IPR018362">
    <property type="entry name" value="CCAAT-binding_factor_CS"/>
</dbReference>
<feature type="non-terminal residue" evidence="9">
    <location>
        <position position="1"/>
    </location>
</feature>
<evidence type="ECO:0000256" key="2">
    <source>
        <dbReference type="ARBA" id="ARBA00023015"/>
    </source>
</evidence>
<comment type="subunit">
    <text evidence="7">Heterotrimeric transcription factor composed of three components, NF-YA, NF-YB and NF-YC. NF-YB and NF-YC must interact and dimerize for NF-YA association and DNA binding.</text>
</comment>
<dbReference type="AlphaFoldDB" id="A0A371ECP6"/>
<accession>A0A371ECP6</accession>
<dbReference type="EMBL" id="QJKJ01014704">
    <property type="protein sequence ID" value="RDX63786.1"/>
    <property type="molecule type" value="Genomic_DNA"/>
</dbReference>
<evidence type="ECO:0000256" key="5">
    <source>
        <dbReference type="ARBA" id="ARBA00023163"/>
    </source>
</evidence>
<comment type="function">
    <text evidence="8">Component of the sequence-specific heterotrimeric transcription factor (NF-Y) which specifically recognizes a 5'-CCAAT-3' box motif found in the promoters of its target genes.</text>
</comment>
<evidence type="ECO:0000256" key="8">
    <source>
        <dbReference type="RuleBase" id="RU367155"/>
    </source>
</evidence>
<evidence type="ECO:0000256" key="1">
    <source>
        <dbReference type="ARBA" id="ARBA00004123"/>
    </source>
</evidence>
<keyword evidence="6 8" id="KW-0539">Nucleus</keyword>
<dbReference type="GO" id="GO:0003677">
    <property type="term" value="F:DNA binding"/>
    <property type="evidence" value="ECO:0007669"/>
    <property type="project" value="UniProtKB-KW"/>
</dbReference>
<keyword evidence="10" id="KW-1185">Reference proteome</keyword>
<dbReference type="Pfam" id="PF02045">
    <property type="entry name" value="CBFB_NFYA"/>
    <property type="match status" value="1"/>
</dbReference>
<dbReference type="PANTHER" id="PTHR12632">
    <property type="entry name" value="TRANSCRIPTION FACTOR NF-Y ALPHA-RELATED"/>
    <property type="match status" value="1"/>
</dbReference>
<dbReference type="GO" id="GO:0016602">
    <property type="term" value="C:CCAAT-binding factor complex"/>
    <property type="evidence" value="ECO:0007669"/>
    <property type="project" value="InterPro"/>
</dbReference>
<dbReference type="Proteomes" id="UP000257109">
    <property type="component" value="Unassembled WGS sequence"/>
</dbReference>
<dbReference type="OrthoDB" id="1097733at2759"/>
<sequence length="363" mass="39945">MKNFCEKGFGSTHLTSPCTLGCSSQGTSLESDVQQSFMSKSLQCHKTKRLCFQSQDQDSSSSQSTCQSYPGVGSAQSGKVSHNVYIKRLKICSNSSACSTLNTTGGMEAFIRSSAGGQDFTFPPSQMCHNQSVAHTAFHLADPCFSGLVAAPYGPPPNIHHAQLIGMPPARIPLPLDLSEEPIYVNAKQYHAILRRRQYRAKLEAQNRLIKERKVSAFLFPHLSYVKFLFNNTTNTVLQPYLHESRHIHALKRARGSGGRFLNTKKPEESKLTSANHPSCTNLNLSGNMSEYEVHPAENLNYRDGASTTTCSVITSASNSDDVFHQHESDFRLCGFPSHGGRNMQGYSAHISGSGNQHRLSRN</sequence>